<evidence type="ECO:0000256" key="4">
    <source>
        <dbReference type="ARBA" id="ARBA00022771"/>
    </source>
</evidence>
<evidence type="ECO:0000256" key="3">
    <source>
        <dbReference type="ARBA" id="ARBA00022737"/>
    </source>
</evidence>
<keyword evidence="10" id="KW-1185">Reference proteome</keyword>
<dbReference type="Gene3D" id="3.30.160.60">
    <property type="entry name" value="Classic Zinc Finger"/>
    <property type="match status" value="2"/>
</dbReference>
<dbReference type="InterPro" id="IPR036236">
    <property type="entry name" value="Znf_C2H2_sf"/>
</dbReference>
<evidence type="ECO:0000256" key="7">
    <source>
        <dbReference type="PROSITE-ProRule" id="PRU00042"/>
    </source>
</evidence>
<keyword evidence="3" id="KW-0677">Repeat</keyword>
<dbReference type="SMART" id="SM00355">
    <property type="entry name" value="ZnF_C2H2"/>
    <property type="match status" value="4"/>
</dbReference>
<dbReference type="InterPro" id="IPR013087">
    <property type="entry name" value="Znf_C2H2_type"/>
</dbReference>
<sequence>MCGKHYRNSMSLKRHLNYVCGREPQYGCDYCSYRTKHRGDLKKHTNEVHDPNPTLFPCLFEIGRYRCSGCGKSYNNKVSLNRHAKFVCGIEPQFSCHFCSYKTKHKGDLKKHTNDLHEPNPRLFFCSLCPYAAKRKQHLIRHYTLLHRETFSEAI</sequence>
<comment type="subcellular location">
    <subcellularLocation>
        <location evidence="1">Nucleus</location>
    </subcellularLocation>
</comment>
<keyword evidence="2" id="KW-0479">Metal-binding</keyword>
<dbReference type="PANTHER" id="PTHR24406">
    <property type="entry name" value="TRANSCRIPTIONAL REPRESSOR CTCFL-RELATED"/>
    <property type="match status" value="1"/>
</dbReference>
<evidence type="ECO:0000313" key="10">
    <source>
        <dbReference type="Proteomes" id="UP001558652"/>
    </source>
</evidence>
<reference evidence="9 10" key="1">
    <citation type="submission" date="2024-07" db="EMBL/GenBank/DDBJ databases">
        <title>Chromosome-level genome assembly of the water stick insect Ranatra chinensis (Heteroptera: Nepidae).</title>
        <authorList>
            <person name="Liu X."/>
        </authorList>
    </citation>
    <scope>NUCLEOTIDE SEQUENCE [LARGE SCALE GENOMIC DNA]</scope>
    <source>
        <strain evidence="9">Cailab_2021Rc</strain>
        <tissue evidence="9">Muscle</tissue>
    </source>
</reference>
<protein>
    <recommendedName>
        <fullName evidence="8">C2H2-type domain-containing protein</fullName>
    </recommendedName>
</protein>
<dbReference type="GO" id="GO:0005634">
    <property type="term" value="C:nucleus"/>
    <property type="evidence" value="ECO:0007669"/>
    <property type="project" value="UniProtKB-SubCell"/>
</dbReference>
<evidence type="ECO:0000259" key="8">
    <source>
        <dbReference type="PROSITE" id="PS50157"/>
    </source>
</evidence>
<dbReference type="PROSITE" id="PS50157">
    <property type="entry name" value="ZINC_FINGER_C2H2_2"/>
    <property type="match status" value="2"/>
</dbReference>
<proteinExistence type="predicted"/>
<evidence type="ECO:0000256" key="1">
    <source>
        <dbReference type="ARBA" id="ARBA00004123"/>
    </source>
</evidence>
<feature type="domain" description="C2H2-type" evidence="8">
    <location>
        <begin position="65"/>
        <end position="92"/>
    </location>
</feature>
<evidence type="ECO:0000256" key="6">
    <source>
        <dbReference type="ARBA" id="ARBA00023242"/>
    </source>
</evidence>
<dbReference type="InterPro" id="IPR050888">
    <property type="entry name" value="ZnF_C2H2-type_TF"/>
</dbReference>
<organism evidence="9 10">
    <name type="scientific">Ranatra chinensis</name>
    <dbReference type="NCBI Taxonomy" id="642074"/>
    <lineage>
        <taxon>Eukaryota</taxon>
        <taxon>Metazoa</taxon>
        <taxon>Ecdysozoa</taxon>
        <taxon>Arthropoda</taxon>
        <taxon>Hexapoda</taxon>
        <taxon>Insecta</taxon>
        <taxon>Pterygota</taxon>
        <taxon>Neoptera</taxon>
        <taxon>Paraneoptera</taxon>
        <taxon>Hemiptera</taxon>
        <taxon>Heteroptera</taxon>
        <taxon>Panheteroptera</taxon>
        <taxon>Nepomorpha</taxon>
        <taxon>Nepidae</taxon>
        <taxon>Ranatrinae</taxon>
        <taxon>Ranatra</taxon>
    </lineage>
</organism>
<evidence type="ECO:0000256" key="5">
    <source>
        <dbReference type="ARBA" id="ARBA00022833"/>
    </source>
</evidence>
<dbReference type="SUPFAM" id="SSF57667">
    <property type="entry name" value="beta-beta-alpha zinc fingers"/>
    <property type="match status" value="2"/>
</dbReference>
<accession>A0ABD0YW80</accession>
<comment type="caution">
    <text evidence="9">The sequence shown here is derived from an EMBL/GenBank/DDBJ whole genome shotgun (WGS) entry which is preliminary data.</text>
</comment>
<keyword evidence="6" id="KW-0539">Nucleus</keyword>
<dbReference type="GO" id="GO:0008270">
    <property type="term" value="F:zinc ion binding"/>
    <property type="evidence" value="ECO:0007669"/>
    <property type="project" value="UniProtKB-KW"/>
</dbReference>
<dbReference type="AlphaFoldDB" id="A0ABD0YW80"/>
<evidence type="ECO:0000256" key="2">
    <source>
        <dbReference type="ARBA" id="ARBA00022723"/>
    </source>
</evidence>
<evidence type="ECO:0000313" key="9">
    <source>
        <dbReference type="EMBL" id="KAL1129448.1"/>
    </source>
</evidence>
<dbReference type="EMBL" id="JBFDAA010000009">
    <property type="protein sequence ID" value="KAL1129448.1"/>
    <property type="molecule type" value="Genomic_DNA"/>
</dbReference>
<name>A0ABD0YW80_9HEMI</name>
<dbReference type="Proteomes" id="UP001558652">
    <property type="component" value="Unassembled WGS sequence"/>
</dbReference>
<keyword evidence="5" id="KW-0862">Zinc</keyword>
<dbReference type="Pfam" id="PF00096">
    <property type="entry name" value="zf-C2H2"/>
    <property type="match status" value="1"/>
</dbReference>
<gene>
    <name evidence="9" type="ORF">AAG570_013974</name>
</gene>
<keyword evidence="4 7" id="KW-0863">Zinc-finger</keyword>
<feature type="domain" description="C2H2-type" evidence="8">
    <location>
        <begin position="26"/>
        <end position="54"/>
    </location>
</feature>